<dbReference type="SUPFAM" id="SSF46600">
    <property type="entry name" value="C-terminal UvrC-binding domain of UvrB"/>
    <property type="match status" value="1"/>
</dbReference>
<evidence type="ECO:0000313" key="3">
    <source>
        <dbReference type="Proteomes" id="UP000230730"/>
    </source>
</evidence>
<feature type="domain" description="UVR" evidence="1">
    <location>
        <begin position="1"/>
        <end position="31"/>
    </location>
</feature>
<proteinExistence type="predicted"/>
<dbReference type="AlphaFoldDB" id="A0A2H0VK04"/>
<gene>
    <name evidence="2" type="ORF">COT86_04100</name>
</gene>
<sequence length="31" mass="3694">VAKLKKRMNEAANSWNFELAARYRDTIKKLQ</sequence>
<dbReference type="InterPro" id="IPR001943">
    <property type="entry name" value="UVR_dom"/>
</dbReference>
<dbReference type="Gene3D" id="4.10.860.10">
    <property type="entry name" value="UVR domain"/>
    <property type="match status" value="1"/>
</dbReference>
<organism evidence="2 3">
    <name type="scientific">Candidatus Collierbacteria bacterium CG10_big_fil_rev_8_21_14_0_10_43_36</name>
    <dbReference type="NCBI Taxonomy" id="1974534"/>
    <lineage>
        <taxon>Bacteria</taxon>
        <taxon>Candidatus Collieribacteriota</taxon>
    </lineage>
</organism>
<evidence type="ECO:0000313" key="2">
    <source>
        <dbReference type="EMBL" id="PIR99398.1"/>
    </source>
</evidence>
<accession>A0A2H0VK04</accession>
<dbReference type="InterPro" id="IPR036876">
    <property type="entry name" value="UVR_dom_sf"/>
</dbReference>
<comment type="caution">
    <text evidence="2">The sequence shown here is derived from an EMBL/GenBank/DDBJ whole genome shotgun (WGS) entry which is preliminary data.</text>
</comment>
<dbReference type="EMBL" id="PFAE01000064">
    <property type="protein sequence ID" value="PIR99398.1"/>
    <property type="molecule type" value="Genomic_DNA"/>
</dbReference>
<dbReference type="Pfam" id="PF02151">
    <property type="entry name" value="UVR"/>
    <property type="match status" value="1"/>
</dbReference>
<dbReference type="PROSITE" id="PS50151">
    <property type="entry name" value="UVR"/>
    <property type="match status" value="1"/>
</dbReference>
<feature type="non-terminal residue" evidence="2">
    <location>
        <position position="1"/>
    </location>
</feature>
<protein>
    <recommendedName>
        <fullName evidence="1">UVR domain-containing protein</fullName>
    </recommendedName>
</protein>
<name>A0A2H0VK04_9BACT</name>
<dbReference type="Proteomes" id="UP000230730">
    <property type="component" value="Unassembled WGS sequence"/>
</dbReference>
<evidence type="ECO:0000259" key="1">
    <source>
        <dbReference type="PROSITE" id="PS50151"/>
    </source>
</evidence>
<reference evidence="3" key="1">
    <citation type="submission" date="2017-09" db="EMBL/GenBank/DDBJ databases">
        <title>Depth-based differentiation of microbial function through sediment-hosted aquifers and enrichment of novel symbionts in the deep terrestrial subsurface.</title>
        <authorList>
            <person name="Probst A.J."/>
            <person name="Ladd B."/>
            <person name="Jarett J.K."/>
            <person name="Geller-Mcgrath D.E."/>
            <person name="Sieber C.M.K."/>
            <person name="Emerson J.B."/>
            <person name="Anantharaman K."/>
            <person name="Thomas B.C."/>
            <person name="Malmstrom R."/>
            <person name="Stieglmeier M."/>
            <person name="Klingl A."/>
            <person name="Woyke T."/>
            <person name="Ryan C.M."/>
            <person name="Banfield J.F."/>
        </authorList>
    </citation>
    <scope>NUCLEOTIDE SEQUENCE [LARGE SCALE GENOMIC DNA]</scope>
</reference>